<accession>A0A839H3X4</accession>
<evidence type="ECO:0000313" key="4">
    <source>
        <dbReference type="Proteomes" id="UP000548632"/>
    </source>
</evidence>
<keyword evidence="2" id="KW-0812">Transmembrane</keyword>
<feature type="region of interest" description="Disordered" evidence="1">
    <location>
        <begin position="165"/>
        <end position="192"/>
    </location>
</feature>
<keyword evidence="4" id="KW-1185">Reference proteome</keyword>
<evidence type="ECO:0000256" key="2">
    <source>
        <dbReference type="SAM" id="Phobius"/>
    </source>
</evidence>
<keyword evidence="2" id="KW-1133">Transmembrane helix</keyword>
<comment type="caution">
    <text evidence="3">The sequence shown here is derived from an EMBL/GenBank/DDBJ whole genome shotgun (WGS) entry which is preliminary data.</text>
</comment>
<evidence type="ECO:0000256" key="1">
    <source>
        <dbReference type="SAM" id="MobiDB-lite"/>
    </source>
</evidence>
<dbReference type="Pfam" id="PF10741">
    <property type="entry name" value="T2SSM_b"/>
    <property type="match status" value="1"/>
</dbReference>
<sequence>MPTTSFSNLRCIFAWSSVVLLPMLIILAIGIPWWQRLQTLNTRLTRDQDQLVRYQQLVATIPQLQAELAQVKTQDKNTKAFYFSAATVSLAGAQLQEQVQEMIRTAGGRPVSTQMLPLDEKEQPPRVRIRLQLQATNEALLKLLYQIEAARPFLFIDQLSIRSAANDSPDPPAARRRLPNNAPPPVPPRERDDLTVRLDIFGFVLGSNAP</sequence>
<reference evidence="3 4" key="1">
    <citation type="journal article" date="2020" name="Arch. Microbiol.">
        <title>The genome sequence of the giant phototrophic gammaproteobacterium Thiospirillum jenense gives insight into its physiological properties and phylogenetic relationships.</title>
        <authorList>
            <person name="Imhoff J.F."/>
            <person name="Meyer T.E."/>
            <person name="Kyndt J.A."/>
        </authorList>
    </citation>
    <scope>NUCLEOTIDE SEQUENCE [LARGE SCALE GENOMIC DNA]</scope>
    <source>
        <strain evidence="3 4">DSM 216</strain>
    </source>
</reference>
<protein>
    <submittedName>
        <fullName evidence="3">Type II secretion system protein M</fullName>
    </submittedName>
</protein>
<dbReference type="RefSeq" id="WP_182582029.1">
    <property type="nucleotide sequence ID" value="NZ_JABVCQ010000003.1"/>
</dbReference>
<dbReference type="Proteomes" id="UP000548632">
    <property type="component" value="Unassembled WGS sequence"/>
</dbReference>
<feature type="transmembrane region" description="Helical" evidence="2">
    <location>
        <begin position="12"/>
        <end position="34"/>
    </location>
</feature>
<dbReference type="EMBL" id="JABVCQ010000003">
    <property type="protein sequence ID" value="MBB1124915.1"/>
    <property type="molecule type" value="Genomic_DNA"/>
</dbReference>
<keyword evidence="2" id="KW-0472">Membrane</keyword>
<name>A0A839H3X4_9GAMM</name>
<dbReference type="NCBIfam" id="NF040576">
    <property type="entry name" value="T2SS_GspM_XpsM"/>
    <property type="match status" value="1"/>
</dbReference>
<dbReference type="InterPro" id="IPR034756">
    <property type="entry name" value="T2SSM_b"/>
</dbReference>
<dbReference type="AlphaFoldDB" id="A0A839H3X4"/>
<evidence type="ECO:0000313" key="3">
    <source>
        <dbReference type="EMBL" id="MBB1124915.1"/>
    </source>
</evidence>
<organism evidence="3 4">
    <name type="scientific">Thiospirillum jenense</name>
    <dbReference type="NCBI Taxonomy" id="1653858"/>
    <lineage>
        <taxon>Bacteria</taxon>
        <taxon>Pseudomonadati</taxon>
        <taxon>Pseudomonadota</taxon>
        <taxon>Gammaproteobacteria</taxon>
        <taxon>Chromatiales</taxon>
        <taxon>Chromatiaceae</taxon>
        <taxon>Thiospirillum</taxon>
    </lineage>
</organism>
<gene>
    <name evidence="3" type="ORF">HUK38_01545</name>
</gene>
<proteinExistence type="predicted"/>